<dbReference type="EMBL" id="HBKQ01055631">
    <property type="protein sequence ID" value="CAE2281932.1"/>
    <property type="molecule type" value="Transcribed_RNA"/>
</dbReference>
<dbReference type="PROSITE" id="PS50181">
    <property type="entry name" value="FBOX"/>
    <property type="match status" value="1"/>
</dbReference>
<dbReference type="AlphaFoldDB" id="A0A7S4NED3"/>
<name>A0A7S4NED3_9STRA</name>
<feature type="compositionally biased region" description="Basic residues" evidence="1">
    <location>
        <begin position="813"/>
        <end position="827"/>
    </location>
</feature>
<sequence>MAEVFGLKRPKKSSSAKIPEPASEEALAQLMLSSDAAAAAAEGDDAEGEVDDNADDVKTMDMVYHLMVPFLGAQKDADETKISDAITTTLSQNGCAISSLSYVVIDGHIAFDRHRGGLLTPPKSRADSVGDSDADVNGDSTDALSGEEALYLAHLTSHLPAHILEWVLTFLPDSATASLPRVCRGWRDEIGRSSPELWRTLLRRHGWPEPAPRIEDEVQAEAGGGGDESERDRYRRAFVGHYAGLGSLAALKVGMESLEAKDRALSRRGGRLASSREYACLADIPAGGPDVGGERCVAFKSWSSGKVLGAYNNDNTVRLYEAAAVATSCGAKGGGGGSAICREAVRVRPAPFPVSKRTRCELRAMDLDDDLVGCLFRVVSSRRGGGGGEDDERETGGDSRGKSGAVPVPWLTAARRDDVLCASSSGGRGRGDKAADLEEEELLRKFDLREAVVNFLLSLENRDGVPDDLFHFLARNSPSRVIVDVFPDLVACGGGRFLFEAAIVIPRRGEDEDDDSSDDDDSDHLPPPPALAARRLCLFSVGGGRVTWMCDSDPTLSSQFLGAAVRLGGSGPASARGPCHAAFTSSETAVSVRVAVSRGGDVQLMRSSTEQESVDYAILAWDVTPVSYAFVGWRPVAVTKSHVVVGHTILVSLPGERLLPRMVLMFCPVSFTSEEDESLLPTLTLKRVGEIVDIVPVRDSDHVIVLHCSDNEGAEGDGADLADNGDADVDRPDNLNFTSASLVHVPTQSLVGQPVRLCGEDVSVMLCSGAGTLALDVFGESVVLAGSAVRDVADACLGAGAEQRSEGRDKAEAKKKKKKRLAGHAKGRQKDGFARGMSLRG</sequence>
<evidence type="ECO:0000259" key="2">
    <source>
        <dbReference type="PROSITE" id="PS50181"/>
    </source>
</evidence>
<organism evidence="3">
    <name type="scientific">Odontella aurita</name>
    <dbReference type="NCBI Taxonomy" id="265563"/>
    <lineage>
        <taxon>Eukaryota</taxon>
        <taxon>Sar</taxon>
        <taxon>Stramenopiles</taxon>
        <taxon>Ochrophyta</taxon>
        <taxon>Bacillariophyta</taxon>
        <taxon>Mediophyceae</taxon>
        <taxon>Biddulphiophycidae</taxon>
        <taxon>Eupodiscales</taxon>
        <taxon>Odontellaceae</taxon>
        <taxon>Odontella</taxon>
    </lineage>
</organism>
<evidence type="ECO:0000256" key="1">
    <source>
        <dbReference type="SAM" id="MobiDB-lite"/>
    </source>
</evidence>
<gene>
    <name evidence="3" type="ORF">OAUR00152_LOCUS38105</name>
</gene>
<accession>A0A7S4NED3</accession>
<dbReference type="Gene3D" id="1.20.1280.50">
    <property type="match status" value="1"/>
</dbReference>
<reference evidence="3" key="1">
    <citation type="submission" date="2021-01" db="EMBL/GenBank/DDBJ databases">
        <authorList>
            <person name="Corre E."/>
            <person name="Pelletier E."/>
            <person name="Niang G."/>
            <person name="Scheremetjew M."/>
            <person name="Finn R."/>
            <person name="Kale V."/>
            <person name="Holt S."/>
            <person name="Cochrane G."/>
            <person name="Meng A."/>
            <person name="Brown T."/>
            <person name="Cohen L."/>
        </authorList>
    </citation>
    <scope>NUCLEOTIDE SEQUENCE</scope>
    <source>
        <strain evidence="3">Isolate 1302-5</strain>
    </source>
</reference>
<evidence type="ECO:0000313" key="3">
    <source>
        <dbReference type="EMBL" id="CAE2281932.1"/>
    </source>
</evidence>
<feature type="region of interest" description="Disordered" evidence="1">
    <location>
        <begin position="801"/>
        <end position="841"/>
    </location>
</feature>
<proteinExistence type="predicted"/>
<feature type="region of interest" description="Disordered" evidence="1">
    <location>
        <begin position="1"/>
        <end position="22"/>
    </location>
</feature>
<dbReference type="InterPro" id="IPR001810">
    <property type="entry name" value="F-box_dom"/>
</dbReference>
<dbReference type="InterPro" id="IPR036047">
    <property type="entry name" value="F-box-like_dom_sf"/>
</dbReference>
<feature type="domain" description="F-box" evidence="2">
    <location>
        <begin position="153"/>
        <end position="201"/>
    </location>
</feature>
<protein>
    <recommendedName>
        <fullName evidence="2">F-box domain-containing protein</fullName>
    </recommendedName>
</protein>
<feature type="compositionally biased region" description="Basic and acidic residues" evidence="1">
    <location>
        <begin position="803"/>
        <end position="812"/>
    </location>
</feature>
<dbReference type="SUPFAM" id="SSF81383">
    <property type="entry name" value="F-box domain"/>
    <property type="match status" value="1"/>
</dbReference>
<feature type="region of interest" description="Disordered" evidence="1">
    <location>
        <begin position="116"/>
        <end position="135"/>
    </location>
</feature>
<feature type="region of interest" description="Disordered" evidence="1">
    <location>
        <begin position="382"/>
        <end position="406"/>
    </location>
</feature>